<evidence type="ECO:0000256" key="3">
    <source>
        <dbReference type="ARBA" id="ARBA00023163"/>
    </source>
</evidence>
<dbReference type="Proteomes" id="UP000197153">
    <property type="component" value="Chromosome 1"/>
</dbReference>
<evidence type="ECO:0000259" key="5">
    <source>
        <dbReference type="PROSITE" id="PS01124"/>
    </source>
</evidence>
<evidence type="ECO:0000256" key="2">
    <source>
        <dbReference type="ARBA" id="ARBA00023125"/>
    </source>
</evidence>
<dbReference type="InterPro" id="IPR018060">
    <property type="entry name" value="HTH_AraC"/>
</dbReference>
<dbReference type="PANTHER" id="PTHR46796">
    <property type="entry name" value="HTH-TYPE TRANSCRIPTIONAL ACTIVATOR RHAS-RELATED"/>
    <property type="match status" value="1"/>
</dbReference>
<dbReference type="InterPro" id="IPR050204">
    <property type="entry name" value="AraC_XylS_family_regulators"/>
</dbReference>
<protein>
    <submittedName>
        <fullName evidence="6">AraC family transcriptional regulator</fullName>
    </submittedName>
</protein>
<dbReference type="Pfam" id="PF12833">
    <property type="entry name" value="HTH_18"/>
    <property type="match status" value="1"/>
</dbReference>
<sequence length="201" mass="22311">MSRDQSGDEIMLTVVPGPATACARRRDEITALLRNALVLLDNDGAAAATCLQRAADMLRDLTVDAPPLTGGLVPWQVRRVETYIHDHLAAPIRIRDVAVLVRLSTSYFSRAFRITFGVPFTQYVIHQRMEQARHLMTTTAEPLSHIALTCGLADQAHLTRLFRQTMGVTPAAWRRRAQQEYPDQRPRSRADAAATGEPQAA</sequence>
<dbReference type="PROSITE" id="PS01124">
    <property type="entry name" value="HTH_ARAC_FAMILY_2"/>
    <property type="match status" value="1"/>
</dbReference>
<keyword evidence="2" id="KW-0238">DNA-binding</keyword>
<evidence type="ECO:0000313" key="7">
    <source>
        <dbReference type="Proteomes" id="UP000197153"/>
    </source>
</evidence>
<evidence type="ECO:0000256" key="4">
    <source>
        <dbReference type="SAM" id="MobiDB-lite"/>
    </source>
</evidence>
<dbReference type="GO" id="GO:0003700">
    <property type="term" value="F:DNA-binding transcription factor activity"/>
    <property type="evidence" value="ECO:0007669"/>
    <property type="project" value="InterPro"/>
</dbReference>
<dbReference type="KEGG" id="nao:Y958_07530"/>
<dbReference type="SMART" id="SM00342">
    <property type="entry name" value="HTH_ARAC"/>
    <property type="match status" value="1"/>
</dbReference>
<evidence type="ECO:0000256" key="1">
    <source>
        <dbReference type="ARBA" id="ARBA00023015"/>
    </source>
</evidence>
<name>A0A248JPK5_9PROT</name>
<accession>A0A248JPK5</accession>
<reference evidence="6 7" key="1">
    <citation type="submission" date="2017-06" db="EMBL/GenBank/DDBJ databases">
        <title>Complete genome sequence of Nitrospirillum amazonense strain CBAmC, an endophytic nitrogen-fixing and plant growth-promoting bacterium, isolated from sugarcane.</title>
        <authorList>
            <person name="Schwab S."/>
            <person name="dos Santos Teixeira K.R."/>
            <person name="Simoes Araujo J.L."/>
            <person name="Soares Vidal M."/>
            <person name="Borges de Freitas H.R."/>
            <person name="Rivello Crivelaro A.L."/>
            <person name="Bueno de Camargo Nunes A."/>
            <person name="dos Santos C.M."/>
            <person name="Palmeira da Silva Rosa D."/>
            <person name="da Silva Padilha D."/>
            <person name="da Silva E."/>
            <person name="Araujo Terra L."/>
            <person name="Soares Mendes V."/>
            <person name="Farinelli L."/>
            <person name="Magalhaes Cruz L."/>
            <person name="Baldani J.I."/>
        </authorList>
    </citation>
    <scope>NUCLEOTIDE SEQUENCE [LARGE SCALE GENOMIC DNA]</scope>
    <source>
        <strain evidence="6 7">CBAmC</strain>
    </source>
</reference>
<gene>
    <name evidence="6" type="ORF">Y958_07530</name>
</gene>
<dbReference type="PANTHER" id="PTHR46796:SF14">
    <property type="entry name" value="TRANSCRIPTIONAL REGULATORY PROTEIN"/>
    <property type="match status" value="1"/>
</dbReference>
<dbReference type="InterPro" id="IPR009057">
    <property type="entry name" value="Homeodomain-like_sf"/>
</dbReference>
<keyword evidence="7" id="KW-1185">Reference proteome</keyword>
<dbReference type="EMBL" id="CP022110">
    <property type="protein sequence ID" value="ASG20673.1"/>
    <property type="molecule type" value="Genomic_DNA"/>
</dbReference>
<dbReference type="AlphaFoldDB" id="A0A248JPK5"/>
<keyword evidence="3" id="KW-0804">Transcription</keyword>
<feature type="region of interest" description="Disordered" evidence="4">
    <location>
        <begin position="173"/>
        <end position="201"/>
    </location>
</feature>
<dbReference type="SUPFAM" id="SSF46689">
    <property type="entry name" value="Homeodomain-like"/>
    <property type="match status" value="2"/>
</dbReference>
<proteinExistence type="predicted"/>
<keyword evidence="1" id="KW-0805">Transcription regulation</keyword>
<dbReference type="Gene3D" id="1.10.10.60">
    <property type="entry name" value="Homeodomain-like"/>
    <property type="match status" value="2"/>
</dbReference>
<organism evidence="6 7">
    <name type="scientific">Nitrospirillum viridazoti CBAmc</name>
    <dbReference type="NCBI Taxonomy" id="1441467"/>
    <lineage>
        <taxon>Bacteria</taxon>
        <taxon>Pseudomonadati</taxon>
        <taxon>Pseudomonadota</taxon>
        <taxon>Alphaproteobacteria</taxon>
        <taxon>Rhodospirillales</taxon>
        <taxon>Azospirillaceae</taxon>
        <taxon>Nitrospirillum</taxon>
        <taxon>Nitrospirillum viridazoti</taxon>
    </lineage>
</organism>
<evidence type="ECO:0000313" key="6">
    <source>
        <dbReference type="EMBL" id="ASG20673.1"/>
    </source>
</evidence>
<dbReference type="GO" id="GO:0043565">
    <property type="term" value="F:sequence-specific DNA binding"/>
    <property type="evidence" value="ECO:0007669"/>
    <property type="project" value="InterPro"/>
</dbReference>
<feature type="domain" description="HTH araC/xylS-type" evidence="5">
    <location>
        <begin position="78"/>
        <end position="176"/>
    </location>
</feature>